<reference evidence="3 4" key="1">
    <citation type="journal article" date="2008" name="PLoS Genet.">
        <title>The genome of Borrelia recurrentis, the agent of deadly louse-borne relapsing fever, is a degraded subset of tick-borne Borrelia duttonii.</title>
        <authorList>
            <person name="Lescot M."/>
            <person name="Audic S."/>
            <person name="Robert C."/>
            <person name="Nguyen T.T."/>
            <person name="Blanc G."/>
            <person name="Cutler S.J."/>
            <person name="Wincker P."/>
            <person name="Couloux A."/>
            <person name="Claverie J.-M."/>
            <person name="Raoult D."/>
            <person name="Drancourt M."/>
        </authorList>
    </citation>
    <scope>NUCLEOTIDE SEQUENCE [LARGE SCALE GENOMIC DNA]</scope>
    <source>
        <strain evidence="3 4">Ly</strain>
    </source>
</reference>
<dbReference type="HOGENOM" id="CLU_029425_5_2_12"/>
<accession>B5RL81</accession>
<dbReference type="KEGG" id="bdu:BDU_258"/>
<keyword evidence="4" id="KW-1185">Reference proteome</keyword>
<sequence>MHNIKKLLFIFTLAFIFIIGLFKVNAKNNDITKIYYKKETFQGGNIYFISNKNFKKLSLLSTNQKPILSTSPFKCNISNKDYYIALIGITPMIKEGKRKIQIEFENKQYIKEIEIKKFTFKKTTVKLNKSKSKLIKSQQSPKAKKQALTLWNIIGSVGDTTIYHYDTFVHPIKDKYQITSPYGDQRIYMQDNQKISSQKIHNGKDYAPFKKEKTPIFAAGRGKVVFARDREITGKTIIIQHLPGVFTIYLHLSKFGVKENTIVNTGEYIGNVGNTGISTGPHLHFEIRINGIAVNPDFFLEEMLIDKNQIINNTKKIE</sequence>
<dbReference type="RefSeq" id="WP_012538022.1">
    <property type="nucleotide sequence ID" value="NC_011229.1"/>
</dbReference>
<proteinExistence type="predicted"/>
<dbReference type="PANTHER" id="PTHR21666">
    <property type="entry name" value="PEPTIDASE-RELATED"/>
    <property type="match status" value="1"/>
</dbReference>
<organism evidence="3 4">
    <name type="scientific">Borrelia duttonii (strain Ly)</name>
    <dbReference type="NCBI Taxonomy" id="412419"/>
    <lineage>
        <taxon>Bacteria</taxon>
        <taxon>Pseudomonadati</taxon>
        <taxon>Spirochaetota</taxon>
        <taxon>Spirochaetia</taxon>
        <taxon>Spirochaetales</taxon>
        <taxon>Borreliaceae</taxon>
        <taxon>Borrelia</taxon>
    </lineage>
</organism>
<dbReference type="Gene3D" id="2.70.70.10">
    <property type="entry name" value="Glucose Permease (Domain IIA)"/>
    <property type="match status" value="1"/>
</dbReference>
<gene>
    <name evidence="3" type="ordered locus">BDU_258</name>
</gene>
<evidence type="ECO:0000313" key="4">
    <source>
        <dbReference type="Proteomes" id="UP000000611"/>
    </source>
</evidence>
<dbReference type="InterPro" id="IPR011055">
    <property type="entry name" value="Dup_hybrid_motif"/>
</dbReference>
<dbReference type="CDD" id="cd12797">
    <property type="entry name" value="M23_peptidase"/>
    <property type="match status" value="1"/>
</dbReference>
<dbReference type="InterPro" id="IPR050570">
    <property type="entry name" value="Cell_wall_metabolism_enzyme"/>
</dbReference>
<feature type="domain" description="M23ase beta-sheet core" evidence="2">
    <location>
        <begin position="200"/>
        <end position="296"/>
    </location>
</feature>
<evidence type="ECO:0000256" key="1">
    <source>
        <dbReference type="ARBA" id="ARBA00022729"/>
    </source>
</evidence>
<dbReference type="eggNOG" id="COG0739">
    <property type="taxonomic scope" value="Bacteria"/>
</dbReference>
<dbReference type="GO" id="GO:0004222">
    <property type="term" value="F:metalloendopeptidase activity"/>
    <property type="evidence" value="ECO:0007669"/>
    <property type="project" value="TreeGrafter"/>
</dbReference>
<dbReference type="EMBL" id="CP000976">
    <property type="protein sequence ID" value="ACH93210.1"/>
    <property type="molecule type" value="Genomic_DNA"/>
</dbReference>
<keyword evidence="1" id="KW-0732">Signal</keyword>
<dbReference type="AlphaFoldDB" id="B5RL81"/>
<dbReference type="Pfam" id="PF01551">
    <property type="entry name" value="Peptidase_M23"/>
    <property type="match status" value="1"/>
</dbReference>
<dbReference type="STRING" id="412419.BDU_258"/>
<dbReference type="PANTHER" id="PTHR21666:SF289">
    <property type="entry name" value="L-ALA--D-GLU ENDOPEPTIDASE"/>
    <property type="match status" value="1"/>
</dbReference>
<evidence type="ECO:0000259" key="2">
    <source>
        <dbReference type="Pfam" id="PF01551"/>
    </source>
</evidence>
<dbReference type="InterPro" id="IPR016047">
    <property type="entry name" value="M23ase_b-sheet_dom"/>
</dbReference>
<protein>
    <submittedName>
        <fullName evidence="3">Uncharacterized conserved protein</fullName>
    </submittedName>
</protein>
<dbReference type="Proteomes" id="UP000000611">
    <property type="component" value="Chromosome"/>
</dbReference>
<dbReference type="OrthoDB" id="9805799at2"/>
<name>B5RL81_BORDL</name>
<evidence type="ECO:0000313" key="3">
    <source>
        <dbReference type="EMBL" id="ACH93210.1"/>
    </source>
</evidence>
<dbReference type="SUPFAM" id="SSF51261">
    <property type="entry name" value="Duplicated hybrid motif"/>
    <property type="match status" value="1"/>
</dbReference>